<gene>
    <name evidence="1" type="ORF">DL546_004632</name>
</gene>
<dbReference type="GO" id="GO:0005085">
    <property type="term" value="F:guanyl-nucleotide exchange factor activity"/>
    <property type="evidence" value="ECO:0007669"/>
    <property type="project" value="InterPro"/>
</dbReference>
<dbReference type="SUPFAM" id="SSF48371">
    <property type="entry name" value="ARM repeat"/>
    <property type="match status" value="1"/>
</dbReference>
<evidence type="ECO:0000313" key="1">
    <source>
        <dbReference type="EMBL" id="RKU44839.1"/>
    </source>
</evidence>
<protein>
    <recommendedName>
        <fullName evidence="3">GTP binding protein</fullName>
    </recommendedName>
</protein>
<organism evidence="1 2">
    <name type="scientific">Coniochaeta pulveracea</name>
    <dbReference type="NCBI Taxonomy" id="177199"/>
    <lineage>
        <taxon>Eukaryota</taxon>
        <taxon>Fungi</taxon>
        <taxon>Dikarya</taxon>
        <taxon>Ascomycota</taxon>
        <taxon>Pezizomycotina</taxon>
        <taxon>Sordariomycetes</taxon>
        <taxon>Sordariomycetidae</taxon>
        <taxon>Coniochaetales</taxon>
        <taxon>Coniochaetaceae</taxon>
        <taxon>Coniochaeta</taxon>
    </lineage>
</organism>
<keyword evidence="2" id="KW-1185">Reference proteome</keyword>
<evidence type="ECO:0008006" key="3">
    <source>
        <dbReference type="Google" id="ProtNLM"/>
    </source>
</evidence>
<sequence length="650" mass="71584">MTPEDIDQIFKSRISETGEESDVAAQEKDFRIERLRDVLGYIQQNKASGLHELDLIAQKLGDGARDVSWRLPLGESGILSFFLSILPGDALRQSLKVQTLRVIGNSCADTDENRSRVVQSGQMKTFASLLKDDSLLPYLIPVIYNVCVDYEPAQLEASKAGLGPELVKLVSGPRLAQVLPSLNTICSILAMLLTQEPELELADPATPTHLLTVATSANSPLDNEDFTSLLSLSLSYLTHERFQEHILSTGQVDLLLQAFEDSYTNPDYTTDPEDTDSKQVQQAALTVLADLSAHDLFNANYPLTHPVVSRLIRWLSFTSYPYLQTAACLALGNLSRSDGKSTTLLPLVLPTLSGLLTSSPLPTGQLLHALLSFLKNLSIPLGNKPTIGTLLLDPTPTAILPTLWETTDVQPQTQFAAVSLTRLLATNTPENVRRLVTPLTSDDSRTNLHLLASLVDRADAEPTKFEGARTVLAVCRVLHFDPQVTPVEKKFFHTHHKDIIQDSLKILLTQNKFPALRSEALFVMALMSRTSDGAKAVSAALEPPSVFQTLQDVIRTQTDRLEPEESRVEEMDATGEKGLEKAMQRFQGLEPKQVDPAQAANMARIDRENGLVLVAELLKQDGVTLTDDRRLVMEEMLREGGQLVMSERAQ</sequence>
<proteinExistence type="predicted"/>
<dbReference type="STRING" id="177199.A0A420YAC6"/>
<dbReference type="PANTHER" id="PTHR10957">
    <property type="entry name" value="RAP1 GTPASE-GDP DISSOCIATION STIMULATOR 1"/>
    <property type="match status" value="1"/>
</dbReference>
<evidence type="ECO:0000313" key="2">
    <source>
        <dbReference type="Proteomes" id="UP000275385"/>
    </source>
</evidence>
<dbReference type="Gene3D" id="1.25.10.10">
    <property type="entry name" value="Leucine-rich Repeat Variant"/>
    <property type="match status" value="2"/>
</dbReference>
<comment type="caution">
    <text evidence="1">The sequence shown here is derived from an EMBL/GenBank/DDBJ whole genome shotgun (WGS) entry which is preliminary data.</text>
</comment>
<dbReference type="Proteomes" id="UP000275385">
    <property type="component" value="Unassembled WGS sequence"/>
</dbReference>
<dbReference type="InterPro" id="IPR011989">
    <property type="entry name" value="ARM-like"/>
</dbReference>
<name>A0A420YAC6_9PEZI</name>
<dbReference type="EMBL" id="QVQW01000026">
    <property type="protein sequence ID" value="RKU44839.1"/>
    <property type="molecule type" value="Genomic_DNA"/>
</dbReference>
<reference evidence="1 2" key="1">
    <citation type="submission" date="2018-08" db="EMBL/GenBank/DDBJ databases">
        <title>Draft genome of the lignicolous fungus Coniochaeta pulveracea.</title>
        <authorList>
            <person name="Borstlap C.J."/>
            <person name="De Witt R.N."/>
            <person name="Botha A."/>
            <person name="Volschenk H."/>
        </authorList>
    </citation>
    <scope>NUCLEOTIDE SEQUENCE [LARGE SCALE GENOMIC DNA]</scope>
    <source>
        <strain evidence="1 2">CAB683</strain>
    </source>
</reference>
<dbReference type="InterPro" id="IPR016024">
    <property type="entry name" value="ARM-type_fold"/>
</dbReference>
<accession>A0A420YAC6</accession>
<dbReference type="AlphaFoldDB" id="A0A420YAC6"/>
<dbReference type="OrthoDB" id="26149at2759"/>
<dbReference type="InterPro" id="IPR040144">
    <property type="entry name" value="RAP1GDS1"/>
</dbReference>